<organism evidence="3 4">
    <name type="scientific">Paenibacillus baimaensis</name>
    <dbReference type="NCBI Taxonomy" id="2982185"/>
    <lineage>
        <taxon>Bacteria</taxon>
        <taxon>Bacillati</taxon>
        <taxon>Bacillota</taxon>
        <taxon>Bacilli</taxon>
        <taxon>Bacillales</taxon>
        <taxon>Paenibacillaceae</taxon>
        <taxon>Paenibacillus</taxon>
    </lineage>
</organism>
<evidence type="ECO:0000313" key="4">
    <source>
        <dbReference type="Proteomes" id="UP001652445"/>
    </source>
</evidence>
<name>A0ABT2URK9_9BACL</name>
<keyword evidence="2" id="KW-1133">Transmembrane helix</keyword>
<reference evidence="3 4" key="1">
    <citation type="submission" date="2022-09" db="EMBL/GenBank/DDBJ databases">
        <authorList>
            <person name="Han X.L."/>
            <person name="Wang Q."/>
            <person name="Lu T."/>
        </authorList>
    </citation>
    <scope>NUCLEOTIDE SEQUENCE [LARGE SCALE GENOMIC DNA]</scope>
    <source>
        <strain evidence="3 4">WQ 127069</strain>
    </source>
</reference>
<keyword evidence="2" id="KW-0812">Transmembrane</keyword>
<dbReference type="EMBL" id="JAOQIO010000116">
    <property type="protein sequence ID" value="MCU6797290.1"/>
    <property type="molecule type" value="Genomic_DNA"/>
</dbReference>
<gene>
    <name evidence="3" type="ORF">OB236_34695</name>
</gene>
<evidence type="ECO:0000256" key="1">
    <source>
        <dbReference type="SAM" id="MobiDB-lite"/>
    </source>
</evidence>
<protein>
    <submittedName>
        <fullName evidence="3">Uncharacterized protein</fullName>
    </submittedName>
</protein>
<comment type="caution">
    <text evidence="3">The sequence shown here is derived from an EMBL/GenBank/DDBJ whole genome shotgun (WGS) entry which is preliminary data.</text>
</comment>
<keyword evidence="4" id="KW-1185">Reference proteome</keyword>
<sequence length="73" mass="8126">MHSKMTSGYVLDHRDVPELSTGSDYDVNENGIGSNQQESPSSSPFRQQAKEEIMVGSLYVFAGTAWYGLYFTI</sequence>
<keyword evidence="2" id="KW-0472">Membrane</keyword>
<accession>A0ABT2URK9</accession>
<dbReference type="Proteomes" id="UP001652445">
    <property type="component" value="Unassembled WGS sequence"/>
</dbReference>
<evidence type="ECO:0000313" key="3">
    <source>
        <dbReference type="EMBL" id="MCU6797290.1"/>
    </source>
</evidence>
<feature type="transmembrane region" description="Helical" evidence="2">
    <location>
        <begin position="53"/>
        <end position="71"/>
    </location>
</feature>
<proteinExistence type="predicted"/>
<feature type="compositionally biased region" description="Polar residues" evidence="1">
    <location>
        <begin position="31"/>
        <end position="46"/>
    </location>
</feature>
<evidence type="ECO:0000256" key="2">
    <source>
        <dbReference type="SAM" id="Phobius"/>
    </source>
</evidence>
<feature type="region of interest" description="Disordered" evidence="1">
    <location>
        <begin position="1"/>
        <end position="47"/>
    </location>
</feature>